<evidence type="ECO:0000256" key="1">
    <source>
        <dbReference type="SAM" id="SignalP"/>
    </source>
</evidence>
<dbReference type="Proteomes" id="UP000320300">
    <property type="component" value="Unassembled WGS sequence"/>
</dbReference>
<dbReference type="AlphaFoldDB" id="A0A521C5W7"/>
<organism evidence="2 3">
    <name type="scientific">Pedobacter westerhofensis</name>
    <dbReference type="NCBI Taxonomy" id="425512"/>
    <lineage>
        <taxon>Bacteria</taxon>
        <taxon>Pseudomonadati</taxon>
        <taxon>Bacteroidota</taxon>
        <taxon>Sphingobacteriia</taxon>
        <taxon>Sphingobacteriales</taxon>
        <taxon>Sphingobacteriaceae</taxon>
        <taxon>Pedobacter</taxon>
    </lineage>
</organism>
<accession>A0A521C5W7</accession>
<feature type="signal peptide" evidence="1">
    <location>
        <begin position="1"/>
        <end position="23"/>
    </location>
</feature>
<dbReference type="OrthoDB" id="743457at2"/>
<proteinExistence type="predicted"/>
<evidence type="ECO:0000313" key="2">
    <source>
        <dbReference type="EMBL" id="SMO54846.1"/>
    </source>
</evidence>
<dbReference type="EMBL" id="FXTN01000003">
    <property type="protein sequence ID" value="SMO54846.1"/>
    <property type="molecule type" value="Genomic_DNA"/>
</dbReference>
<name>A0A521C5W7_9SPHI</name>
<feature type="chain" id="PRO_5021989626" evidence="1">
    <location>
        <begin position="24"/>
        <end position="309"/>
    </location>
</feature>
<dbReference type="RefSeq" id="WP_142527453.1">
    <property type="nucleotide sequence ID" value="NZ_CBCSJO010000004.1"/>
</dbReference>
<evidence type="ECO:0000313" key="3">
    <source>
        <dbReference type="Proteomes" id="UP000320300"/>
    </source>
</evidence>
<gene>
    <name evidence="2" type="ORF">SAMN06265348_103256</name>
</gene>
<keyword evidence="1" id="KW-0732">Signal</keyword>
<sequence length="309" mass="34717">MKTTFKHLRNLLLLLFLFNSSSAQVHLIGNNFNFPGWHKLGILTLPQGGADAEVKIIAGGGYNAIANQQGECTIHFRTSNGDSNNNGFYASGSFYNSGRTIITDVVKVVQIEQSTWAFYANIPSYIGYGSVLNLITGQGAWTTDLVREEPPANSVFLNLTEEFLVRSDSYFIGNVGIGTYTPQERLSVNGNIRAREIKVENSNWPDYVFEDAYQKKSLPELNLFIKQYKHLPGIPTALEVHKNGIEVGDMNAKLLRKIEELTLHLIEKDQNDTRQNDIIIRQQKQIDELIQTNLSISDKLTKLENRIAP</sequence>
<protein>
    <submittedName>
        <fullName evidence="2">Uncharacterized protein</fullName>
    </submittedName>
</protein>
<keyword evidence="3" id="KW-1185">Reference proteome</keyword>
<reference evidence="2 3" key="1">
    <citation type="submission" date="2017-05" db="EMBL/GenBank/DDBJ databases">
        <authorList>
            <person name="Varghese N."/>
            <person name="Submissions S."/>
        </authorList>
    </citation>
    <scope>NUCLEOTIDE SEQUENCE [LARGE SCALE GENOMIC DNA]</scope>
    <source>
        <strain evidence="2 3">DSM 19036</strain>
    </source>
</reference>